<dbReference type="CDD" id="cd18820">
    <property type="entry name" value="GH43_LbAraf43-like"/>
    <property type="match status" value="1"/>
</dbReference>
<dbReference type="InterPro" id="IPR023296">
    <property type="entry name" value="Glyco_hydro_beta-prop_sf"/>
</dbReference>
<dbReference type="Proteomes" id="UP000007575">
    <property type="component" value="Chromosome"/>
</dbReference>
<dbReference type="PANTHER" id="PTHR43817">
    <property type="entry name" value="GLYCOSYL HYDROLASE"/>
    <property type="match status" value="1"/>
</dbReference>
<sequence length="367" mass="39493">MLKWSVSLPLTLTLAACGQLATVAPTASQTAPPALLTPQGQTSIRNADPSVLRVGSTYYSVESDGNNIYTRAAGSVDALAAAPRVLIWASAKNLPNVWAPEIVREPADGRYYIYFAAGDGGGGQRMYVSSSASPGSGYSDPQRMSLPDDRWAIDGTAFTFGGTRWFVWSGWAGTTNGEQNLYVARMNTPTSTTGARYIISQPREGWEQADPSPPTRVNEAPEPVVDPSGQLHIVYSANGSWAANYCLADLRLSSGGDPTNVWAWYKSNGCLFGSNGSLMMSGWDPTLNVNGPGHHSFVLLNGDVSTSPPSGSRFPLMFHAVPKSLNYTWGNRSWYSGTFMWWGNTAYTRGPGNGPTSNTGWSLKFFE</sequence>
<dbReference type="KEGG" id="dgo:DGo_CA0693"/>
<evidence type="ECO:0000256" key="1">
    <source>
        <dbReference type="ARBA" id="ARBA00009865"/>
    </source>
</evidence>
<keyword evidence="4 5" id="KW-0326">Glycosidase</keyword>
<evidence type="ECO:0000313" key="8">
    <source>
        <dbReference type="Proteomes" id="UP000007575"/>
    </source>
</evidence>
<feature type="signal peptide" evidence="6">
    <location>
        <begin position="1"/>
        <end position="21"/>
    </location>
</feature>
<organism evidence="7 8">
    <name type="scientific">Deinococcus gobiensis (strain DSM 21396 / JCM 16679 / CGMCC 1.7299 / I-0)</name>
    <dbReference type="NCBI Taxonomy" id="745776"/>
    <lineage>
        <taxon>Bacteria</taxon>
        <taxon>Thermotogati</taxon>
        <taxon>Deinococcota</taxon>
        <taxon>Deinococci</taxon>
        <taxon>Deinococcales</taxon>
        <taxon>Deinococcaceae</taxon>
        <taxon>Deinococcus</taxon>
    </lineage>
</organism>
<dbReference type="SUPFAM" id="SSF75005">
    <property type="entry name" value="Arabinanase/levansucrase/invertase"/>
    <property type="match status" value="1"/>
</dbReference>
<dbReference type="eggNOG" id="COG3940">
    <property type="taxonomic scope" value="Bacteria"/>
</dbReference>
<comment type="similarity">
    <text evidence="1 5">Belongs to the glycosyl hydrolase 43 family.</text>
</comment>
<name>H8GXG0_DEIGI</name>
<evidence type="ECO:0000313" key="7">
    <source>
        <dbReference type="EMBL" id="AFD24620.1"/>
    </source>
</evidence>
<gene>
    <name evidence="7" type="ordered locus">DGo_CA0693</name>
</gene>
<evidence type="ECO:0000256" key="5">
    <source>
        <dbReference type="RuleBase" id="RU361187"/>
    </source>
</evidence>
<evidence type="ECO:0000256" key="2">
    <source>
        <dbReference type="ARBA" id="ARBA00022729"/>
    </source>
</evidence>
<keyword evidence="2 6" id="KW-0732">Signal</keyword>
<dbReference type="RefSeq" id="WP_014684103.1">
    <property type="nucleotide sequence ID" value="NC_017790.1"/>
</dbReference>
<protein>
    <submittedName>
        <fullName evidence="7">Putative secreted hydrolase</fullName>
    </submittedName>
</protein>
<dbReference type="Gene3D" id="2.115.10.20">
    <property type="entry name" value="Glycosyl hydrolase domain, family 43"/>
    <property type="match status" value="1"/>
</dbReference>
<evidence type="ECO:0000256" key="6">
    <source>
        <dbReference type="SAM" id="SignalP"/>
    </source>
</evidence>
<dbReference type="Pfam" id="PF04616">
    <property type="entry name" value="Glyco_hydro_43"/>
    <property type="match status" value="1"/>
</dbReference>
<dbReference type="STRING" id="745776.DGo_CA0693"/>
<keyword evidence="3 5" id="KW-0378">Hydrolase</keyword>
<evidence type="ECO:0000256" key="3">
    <source>
        <dbReference type="ARBA" id="ARBA00022801"/>
    </source>
</evidence>
<dbReference type="GO" id="GO:0005975">
    <property type="term" value="P:carbohydrate metabolic process"/>
    <property type="evidence" value="ECO:0007669"/>
    <property type="project" value="InterPro"/>
</dbReference>
<accession>H8GXG0</accession>
<dbReference type="OrthoDB" id="177947at2"/>
<dbReference type="AlphaFoldDB" id="H8GXG0"/>
<dbReference type="GO" id="GO:0004553">
    <property type="term" value="F:hydrolase activity, hydrolyzing O-glycosyl compounds"/>
    <property type="evidence" value="ECO:0007669"/>
    <property type="project" value="InterPro"/>
</dbReference>
<dbReference type="EMBL" id="CP002191">
    <property type="protein sequence ID" value="AFD24620.1"/>
    <property type="molecule type" value="Genomic_DNA"/>
</dbReference>
<feature type="chain" id="PRO_5003612542" evidence="6">
    <location>
        <begin position="22"/>
        <end position="367"/>
    </location>
</feature>
<dbReference type="HOGENOM" id="CLU_009397_7_0_0"/>
<dbReference type="InterPro" id="IPR006710">
    <property type="entry name" value="Glyco_hydro_43"/>
</dbReference>
<dbReference type="PROSITE" id="PS51257">
    <property type="entry name" value="PROKAR_LIPOPROTEIN"/>
    <property type="match status" value="1"/>
</dbReference>
<proteinExistence type="inferred from homology"/>
<dbReference type="PANTHER" id="PTHR43817:SF1">
    <property type="entry name" value="HYDROLASE, FAMILY 43, PUTATIVE (AFU_ORTHOLOGUE AFUA_3G01660)-RELATED"/>
    <property type="match status" value="1"/>
</dbReference>
<keyword evidence="8" id="KW-1185">Reference proteome</keyword>
<dbReference type="PATRIC" id="fig|745776.4.peg.710"/>
<reference evidence="7 8" key="1">
    <citation type="journal article" date="2012" name="PLoS ONE">
        <title>Genome sequence and transcriptome analysis of the radioresistant bacterium Deinococcus gobiensis: insights into the extreme environmental adaptations.</title>
        <authorList>
            <person name="Yuan M."/>
            <person name="Chen M."/>
            <person name="Zhang W."/>
            <person name="Lu W."/>
            <person name="Wang J."/>
            <person name="Yang M."/>
            <person name="Zhao P."/>
            <person name="Tang R."/>
            <person name="Li X."/>
            <person name="Hao Y."/>
            <person name="Zhou Z."/>
            <person name="Zhan Y."/>
            <person name="Yu H."/>
            <person name="Teng C."/>
            <person name="Yan Y."/>
            <person name="Ping S."/>
            <person name="Wang Y."/>
            <person name="Lin M."/>
        </authorList>
    </citation>
    <scope>NUCLEOTIDE SEQUENCE [LARGE SCALE GENOMIC DNA]</scope>
    <source>
        <strain evidence="7 8">I-0</strain>
    </source>
</reference>
<evidence type="ECO:0000256" key="4">
    <source>
        <dbReference type="ARBA" id="ARBA00023295"/>
    </source>
</evidence>